<dbReference type="SUPFAM" id="SSF46785">
    <property type="entry name" value="Winged helix' DNA-binding domain"/>
    <property type="match status" value="1"/>
</dbReference>
<evidence type="ECO:0000313" key="6">
    <source>
        <dbReference type="Proteomes" id="UP001284601"/>
    </source>
</evidence>
<dbReference type="InterPro" id="IPR036388">
    <property type="entry name" value="WH-like_DNA-bd_sf"/>
</dbReference>
<accession>A0ABU4HHN0</accession>
<comment type="caution">
    <text evidence="5">The sequence shown here is derived from an EMBL/GenBank/DDBJ whole genome shotgun (WGS) entry which is preliminary data.</text>
</comment>
<dbReference type="EMBL" id="JAWSTH010000001">
    <property type="protein sequence ID" value="MDW5592813.1"/>
    <property type="molecule type" value="Genomic_DNA"/>
</dbReference>
<keyword evidence="2" id="KW-0238">DNA-binding</keyword>
<dbReference type="InterPro" id="IPR008920">
    <property type="entry name" value="TF_FadR/GntR_C"/>
</dbReference>
<evidence type="ECO:0000256" key="1">
    <source>
        <dbReference type="ARBA" id="ARBA00023015"/>
    </source>
</evidence>
<keyword evidence="1" id="KW-0805">Transcription regulation</keyword>
<evidence type="ECO:0000256" key="3">
    <source>
        <dbReference type="ARBA" id="ARBA00023163"/>
    </source>
</evidence>
<organism evidence="5 6">
    <name type="scientific">Conexibacter stalactiti</name>
    <dbReference type="NCBI Taxonomy" id="1940611"/>
    <lineage>
        <taxon>Bacteria</taxon>
        <taxon>Bacillati</taxon>
        <taxon>Actinomycetota</taxon>
        <taxon>Thermoleophilia</taxon>
        <taxon>Solirubrobacterales</taxon>
        <taxon>Conexibacteraceae</taxon>
        <taxon>Conexibacter</taxon>
    </lineage>
</organism>
<dbReference type="InterPro" id="IPR011711">
    <property type="entry name" value="GntR_C"/>
</dbReference>
<dbReference type="Pfam" id="PF07729">
    <property type="entry name" value="FCD"/>
    <property type="match status" value="1"/>
</dbReference>
<reference evidence="6" key="1">
    <citation type="submission" date="2023-07" db="EMBL/GenBank/DDBJ databases">
        <title>Conexibacter stalactiti sp. nov., isolated from stalactites in a lava cave and emended description of the genus Conexibacter.</title>
        <authorList>
            <person name="Lee S.D."/>
        </authorList>
    </citation>
    <scope>NUCLEOTIDE SEQUENCE [LARGE SCALE GENOMIC DNA]</scope>
    <source>
        <strain evidence="6">KCTC 39840</strain>
    </source>
</reference>
<evidence type="ECO:0000313" key="5">
    <source>
        <dbReference type="EMBL" id="MDW5592813.1"/>
    </source>
</evidence>
<dbReference type="SMART" id="SM00895">
    <property type="entry name" value="FCD"/>
    <property type="match status" value="1"/>
</dbReference>
<dbReference type="InterPro" id="IPR000524">
    <property type="entry name" value="Tscrpt_reg_HTH_GntR"/>
</dbReference>
<dbReference type="SMART" id="SM00345">
    <property type="entry name" value="HTH_GNTR"/>
    <property type="match status" value="1"/>
</dbReference>
<evidence type="ECO:0000259" key="4">
    <source>
        <dbReference type="PROSITE" id="PS50949"/>
    </source>
</evidence>
<dbReference type="PROSITE" id="PS50949">
    <property type="entry name" value="HTH_GNTR"/>
    <property type="match status" value="1"/>
</dbReference>
<dbReference type="Pfam" id="PF00392">
    <property type="entry name" value="GntR"/>
    <property type="match status" value="1"/>
</dbReference>
<dbReference type="PANTHER" id="PTHR43537">
    <property type="entry name" value="TRANSCRIPTIONAL REGULATOR, GNTR FAMILY"/>
    <property type="match status" value="1"/>
</dbReference>
<proteinExistence type="predicted"/>
<keyword evidence="6" id="KW-1185">Reference proteome</keyword>
<sequence>MTRSARPSQADRVYSELRAKLLRGDLPIGQRLIEQQLAADFATSRTPVREALRRLEGDGHVVRDPAGGLCPAVPSVRSMRELYDVRLALEELMVRRASVSGDRGELEAILQDWRALEAERSGGRSHHGPEFVHQDESFHERIARAAGNDVAVRMLRDLNDRIRILRVHDFTSDDRVGATIADHLEIVRTVLEGDADAAAAFMRAHVQRSALVVRERVGEALARMFEVSES</sequence>
<dbReference type="RefSeq" id="WP_318595071.1">
    <property type="nucleotide sequence ID" value="NZ_JAWSTH010000001.1"/>
</dbReference>
<dbReference type="InterPro" id="IPR036390">
    <property type="entry name" value="WH_DNA-bd_sf"/>
</dbReference>
<dbReference type="Gene3D" id="1.10.10.10">
    <property type="entry name" value="Winged helix-like DNA-binding domain superfamily/Winged helix DNA-binding domain"/>
    <property type="match status" value="1"/>
</dbReference>
<dbReference type="PANTHER" id="PTHR43537:SF5">
    <property type="entry name" value="UXU OPERON TRANSCRIPTIONAL REGULATOR"/>
    <property type="match status" value="1"/>
</dbReference>
<dbReference type="Gene3D" id="1.20.120.530">
    <property type="entry name" value="GntR ligand-binding domain-like"/>
    <property type="match status" value="1"/>
</dbReference>
<feature type="domain" description="HTH gntR-type" evidence="4">
    <location>
        <begin position="7"/>
        <end position="74"/>
    </location>
</feature>
<dbReference type="SUPFAM" id="SSF48008">
    <property type="entry name" value="GntR ligand-binding domain-like"/>
    <property type="match status" value="1"/>
</dbReference>
<evidence type="ECO:0000256" key="2">
    <source>
        <dbReference type="ARBA" id="ARBA00023125"/>
    </source>
</evidence>
<gene>
    <name evidence="5" type="ORF">R7226_00590</name>
</gene>
<name>A0ABU4HHN0_9ACTN</name>
<keyword evidence="3" id="KW-0804">Transcription</keyword>
<protein>
    <submittedName>
        <fullName evidence="5">GntR family transcriptional regulator</fullName>
    </submittedName>
</protein>
<dbReference type="Proteomes" id="UP001284601">
    <property type="component" value="Unassembled WGS sequence"/>
</dbReference>